<evidence type="ECO:0000313" key="9">
    <source>
        <dbReference type="EMBL" id="KAB3530562.1"/>
    </source>
</evidence>
<dbReference type="HAMAP" id="MF_01208">
    <property type="entry name" value="PyrE"/>
    <property type="match status" value="1"/>
</dbReference>
<dbReference type="Pfam" id="PF00156">
    <property type="entry name" value="Pribosyltran"/>
    <property type="match status" value="1"/>
</dbReference>
<feature type="binding site" evidence="7">
    <location>
        <position position="147"/>
    </location>
    <ligand>
        <name>orotate</name>
        <dbReference type="ChEBI" id="CHEBI:30839"/>
    </ligand>
</feature>
<dbReference type="CDD" id="cd06223">
    <property type="entry name" value="PRTases_typeI"/>
    <property type="match status" value="1"/>
</dbReference>
<proteinExistence type="inferred from homology"/>
<keyword evidence="5 7" id="KW-0460">Magnesium</keyword>
<dbReference type="AlphaFoldDB" id="A0A833HQ76"/>
<dbReference type="GO" id="GO:0004588">
    <property type="term" value="F:orotate phosphoribosyltransferase activity"/>
    <property type="evidence" value="ECO:0007669"/>
    <property type="project" value="UniProtKB-UniRule"/>
</dbReference>
<accession>A0A833HQ76</accession>
<dbReference type="SUPFAM" id="SSF53271">
    <property type="entry name" value="PRTase-like"/>
    <property type="match status" value="1"/>
</dbReference>
<evidence type="ECO:0000256" key="5">
    <source>
        <dbReference type="ARBA" id="ARBA00022842"/>
    </source>
</evidence>
<feature type="binding site" description="in other chain" evidence="7">
    <location>
        <begin position="115"/>
        <end position="123"/>
    </location>
    <ligand>
        <name>5-phospho-alpha-D-ribose 1-diphosphate</name>
        <dbReference type="ChEBI" id="CHEBI:58017"/>
        <note>ligand shared between dimeric partners</note>
    </ligand>
</feature>
<comment type="subunit">
    <text evidence="7">Homodimer.</text>
</comment>
<evidence type="ECO:0000256" key="3">
    <source>
        <dbReference type="ARBA" id="ARBA00022676"/>
    </source>
</evidence>
<evidence type="ECO:0000256" key="2">
    <source>
        <dbReference type="ARBA" id="ARBA00011971"/>
    </source>
</evidence>
<evidence type="ECO:0000256" key="1">
    <source>
        <dbReference type="ARBA" id="ARBA00004889"/>
    </source>
</evidence>
<dbReference type="NCBIfam" id="TIGR01367">
    <property type="entry name" value="pyrE_Therm"/>
    <property type="match status" value="1"/>
</dbReference>
<sequence length="193" mass="20926">MISRERVIEILKESEALLEGHFILTSGRHSNQYMQCAKVLQYPWFTEELSAALAEDFKDKGVEIVIGPAMGGIIIAYELARKLKAKNVFAERENGKMTLRRGFVIPKGARVLVAEDVITTGGSVREVIDIVKEQGGIVVGVALLVDRSNGAIDFGVPLSAALTTEVISYTPDECPLCKAGELPAIKPGSRSLK</sequence>
<dbReference type="PANTHER" id="PTHR19278">
    <property type="entry name" value="OROTATE PHOSPHORIBOSYLTRANSFERASE"/>
    <property type="match status" value="1"/>
</dbReference>
<dbReference type="InterPro" id="IPR023031">
    <property type="entry name" value="OPRT"/>
</dbReference>
<comment type="caution">
    <text evidence="7">Lacks conserved residue(s) required for the propagation of feature annotation.</text>
</comment>
<dbReference type="GO" id="GO:0019856">
    <property type="term" value="P:pyrimidine nucleobase biosynthetic process"/>
    <property type="evidence" value="ECO:0007669"/>
    <property type="project" value="InterPro"/>
</dbReference>
<reference evidence="9 10" key="1">
    <citation type="submission" date="2019-10" db="EMBL/GenBank/DDBJ databases">
        <title>Alkaliphilus serpentinus sp. nov. and Alkaliphilus pronyensis sp. nov., two novel anaerobic alkaliphilic species isolated from the serpentinized-hosted hydrothermal field of the Prony Bay (New Caledonia).</title>
        <authorList>
            <person name="Postec A."/>
        </authorList>
    </citation>
    <scope>NUCLEOTIDE SEQUENCE [LARGE SCALE GENOMIC DNA]</scope>
    <source>
        <strain evidence="9 10">LacT</strain>
    </source>
</reference>
<comment type="catalytic activity">
    <reaction evidence="7">
        <text>orotidine 5'-phosphate + diphosphate = orotate + 5-phospho-alpha-D-ribose 1-diphosphate</text>
        <dbReference type="Rhea" id="RHEA:10380"/>
        <dbReference type="ChEBI" id="CHEBI:30839"/>
        <dbReference type="ChEBI" id="CHEBI:33019"/>
        <dbReference type="ChEBI" id="CHEBI:57538"/>
        <dbReference type="ChEBI" id="CHEBI:58017"/>
        <dbReference type="EC" id="2.4.2.10"/>
    </reaction>
</comment>
<keyword evidence="4 7" id="KW-0808">Transferase</keyword>
<evidence type="ECO:0000259" key="8">
    <source>
        <dbReference type="Pfam" id="PF00156"/>
    </source>
</evidence>
<dbReference type="EMBL" id="WBZB01000017">
    <property type="protein sequence ID" value="KAB3530562.1"/>
    <property type="molecule type" value="Genomic_DNA"/>
</dbReference>
<dbReference type="OrthoDB" id="9783570at2"/>
<feature type="binding site" evidence="7">
    <location>
        <position position="119"/>
    </location>
    <ligand>
        <name>orotate</name>
        <dbReference type="ChEBI" id="CHEBI:30839"/>
    </ligand>
</feature>
<comment type="function">
    <text evidence="7">Catalyzes the transfer of a ribosyl phosphate group from 5-phosphoribose 1-diphosphate to orotate, leading to the formation of orotidine monophosphate (OMP).</text>
</comment>
<dbReference type="Proteomes" id="UP000465601">
    <property type="component" value="Unassembled WGS sequence"/>
</dbReference>
<comment type="caution">
    <text evidence="9">The sequence shown here is derived from an EMBL/GenBank/DDBJ whole genome shotgun (WGS) entry which is preliminary data.</text>
</comment>
<dbReference type="InterPro" id="IPR006273">
    <property type="entry name" value="Orotate_PRibTrfase_bac"/>
</dbReference>
<dbReference type="UniPathway" id="UPA00070">
    <property type="reaction ID" value="UER00119"/>
</dbReference>
<dbReference type="InterPro" id="IPR029057">
    <property type="entry name" value="PRTase-like"/>
</dbReference>
<comment type="cofactor">
    <cofactor evidence="7">
        <name>Mg(2+)</name>
        <dbReference type="ChEBI" id="CHEBI:18420"/>
    </cofactor>
</comment>
<dbReference type="PANTHER" id="PTHR19278:SF9">
    <property type="entry name" value="URIDINE 5'-MONOPHOSPHATE SYNTHASE"/>
    <property type="match status" value="1"/>
</dbReference>
<feature type="domain" description="Phosphoribosyltransferase" evidence="8">
    <location>
        <begin position="48"/>
        <end position="150"/>
    </location>
</feature>
<dbReference type="Gene3D" id="3.40.50.2020">
    <property type="match status" value="1"/>
</dbReference>
<dbReference type="EC" id="2.4.2.10" evidence="2 7"/>
<keyword evidence="3 7" id="KW-0328">Glycosyltransferase</keyword>
<name>A0A833HQ76_9FIRM</name>
<evidence type="ECO:0000313" key="10">
    <source>
        <dbReference type="Proteomes" id="UP000465601"/>
    </source>
</evidence>
<keyword evidence="6 7" id="KW-0665">Pyrimidine biosynthesis</keyword>
<dbReference type="GO" id="GO:0000287">
    <property type="term" value="F:magnesium ion binding"/>
    <property type="evidence" value="ECO:0007669"/>
    <property type="project" value="UniProtKB-UniRule"/>
</dbReference>
<evidence type="ECO:0000256" key="6">
    <source>
        <dbReference type="ARBA" id="ARBA00022975"/>
    </source>
</evidence>
<dbReference type="GO" id="GO:0044205">
    <property type="term" value="P:'de novo' UMP biosynthetic process"/>
    <property type="evidence" value="ECO:0007669"/>
    <property type="project" value="UniProtKB-UniRule"/>
</dbReference>
<gene>
    <name evidence="7" type="primary">pyrE</name>
    <name evidence="9" type="ORF">F8153_06855</name>
</gene>
<keyword evidence="10" id="KW-1185">Reference proteome</keyword>
<dbReference type="InterPro" id="IPR000836">
    <property type="entry name" value="PRTase_dom"/>
</dbReference>
<comment type="pathway">
    <text evidence="1 7">Pyrimidine metabolism; UMP biosynthesis via de novo pathway; UMP from orotate: step 1/2.</text>
</comment>
<evidence type="ECO:0000256" key="7">
    <source>
        <dbReference type="HAMAP-Rule" id="MF_01208"/>
    </source>
</evidence>
<protein>
    <recommendedName>
        <fullName evidence="2 7">Orotate phosphoribosyltransferase</fullName>
        <shortName evidence="7">OPRT</shortName>
        <shortName evidence="7">OPRTase</shortName>
        <ecNumber evidence="2 7">2.4.2.10</ecNumber>
    </recommendedName>
</protein>
<dbReference type="RefSeq" id="WP_151865635.1">
    <property type="nucleotide sequence ID" value="NZ_WBZB01000017.1"/>
</dbReference>
<comment type="similarity">
    <text evidence="7">Belongs to the purine/pyrimidine phosphoribosyltransferase family. PyrE subfamily.</text>
</comment>
<organism evidence="9 10">
    <name type="scientific">Alkaliphilus serpentinus</name>
    <dbReference type="NCBI Taxonomy" id="1482731"/>
    <lineage>
        <taxon>Bacteria</taxon>
        <taxon>Bacillati</taxon>
        <taxon>Bacillota</taxon>
        <taxon>Clostridia</taxon>
        <taxon>Peptostreptococcales</taxon>
        <taxon>Natronincolaceae</taxon>
        <taxon>Alkaliphilus</taxon>
    </lineage>
</organism>
<evidence type="ECO:0000256" key="4">
    <source>
        <dbReference type="ARBA" id="ARBA00022679"/>
    </source>
</evidence>